<dbReference type="FunFam" id="2.60.40.2840:FF:000005">
    <property type="entry name" value="inositol polyphosphate 5-phosphatase K"/>
    <property type="match status" value="1"/>
</dbReference>
<dbReference type="Gene3D" id="2.60.40.2840">
    <property type="match status" value="1"/>
</dbReference>
<evidence type="ECO:0000259" key="3">
    <source>
        <dbReference type="Pfam" id="PF22669"/>
    </source>
</evidence>
<organism evidence="4 5">
    <name type="scientific">Rousettus aegyptiacus</name>
    <name type="common">Egyptian fruit bat</name>
    <name type="synonym">Pteropus aegyptiacus</name>
    <dbReference type="NCBI Taxonomy" id="9407"/>
    <lineage>
        <taxon>Eukaryota</taxon>
        <taxon>Metazoa</taxon>
        <taxon>Chordata</taxon>
        <taxon>Craniata</taxon>
        <taxon>Vertebrata</taxon>
        <taxon>Euteleostomi</taxon>
        <taxon>Mammalia</taxon>
        <taxon>Eutheria</taxon>
        <taxon>Laurasiatheria</taxon>
        <taxon>Chiroptera</taxon>
        <taxon>Yinpterochiroptera</taxon>
        <taxon>Pteropodoidea</taxon>
        <taxon>Pteropodidae</taxon>
        <taxon>Rousettinae</taxon>
        <taxon>Rousettus</taxon>
    </lineage>
</organism>
<dbReference type="GO" id="GO:0016312">
    <property type="term" value="F:inositol bisphosphate phosphatase activity"/>
    <property type="evidence" value="ECO:0007669"/>
    <property type="project" value="TreeGrafter"/>
</dbReference>
<dbReference type="Pfam" id="PF17751">
    <property type="entry name" value="SKICH"/>
    <property type="match status" value="1"/>
</dbReference>
<evidence type="ECO:0000256" key="1">
    <source>
        <dbReference type="ARBA" id="ARBA00005910"/>
    </source>
</evidence>
<evidence type="ECO:0000313" key="5">
    <source>
        <dbReference type="Proteomes" id="UP000593571"/>
    </source>
</evidence>
<dbReference type="GO" id="GO:0034485">
    <property type="term" value="F:phosphatidylinositol-3,4,5-trisphosphate 5-phosphatase activity"/>
    <property type="evidence" value="ECO:0007669"/>
    <property type="project" value="TreeGrafter"/>
</dbReference>
<dbReference type="InterPro" id="IPR000300">
    <property type="entry name" value="IPPc"/>
</dbReference>
<dbReference type="GO" id="GO:0045719">
    <property type="term" value="P:negative regulation of glycogen biosynthetic process"/>
    <property type="evidence" value="ECO:0007669"/>
    <property type="project" value="TreeGrafter"/>
</dbReference>
<dbReference type="GO" id="GO:0005783">
    <property type="term" value="C:endoplasmic reticulum"/>
    <property type="evidence" value="ECO:0007669"/>
    <property type="project" value="TreeGrafter"/>
</dbReference>
<dbReference type="InterPro" id="IPR036691">
    <property type="entry name" value="Endo/exonu/phosph_ase_sf"/>
</dbReference>
<reference evidence="4 5" key="1">
    <citation type="journal article" date="2020" name="Nature">
        <title>Six reference-quality genomes reveal evolution of bat adaptations.</title>
        <authorList>
            <person name="Jebb D."/>
            <person name="Huang Z."/>
            <person name="Pippel M."/>
            <person name="Hughes G.M."/>
            <person name="Lavrichenko K."/>
            <person name="Devanna P."/>
            <person name="Winkler S."/>
            <person name="Jermiin L.S."/>
            <person name="Skirmuntt E.C."/>
            <person name="Katzourakis A."/>
            <person name="Burkitt-Gray L."/>
            <person name="Ray D.A."/>
            <person name="Sullivan K.A.M."/>
            <person name="Roscito J.G."/>
            <person name="Kirilenko B.M."/>
            <person name="Davalos L.M."/>
            <person name="Corthals A.P."/>
            <person name="Power M.L."/>
            <person name="Jones G."/>
            <person name="Ransome R.D."/>
            <person name="Dechmann D.K.N."/>
            <person name="Locatelli A.G."/>
            <person name="Puechmaille S.J."/>
            <person name="Fedrigo O."/>
            <person name="Jarvis E.D."/>
            <person name="Hiller M."/>
            <person name="Vernes S.C."/>
            <person name="Myers E.W."/>
            <person name="Teeling E.C."/>
        </authorList>
    </citation>
    <scope>NUCLEOTIDE SEQUENCE [LARGE SCALE GENOMIC DNA]</scope>
    <source>
        <strain evidence="4">MRouAeg1</strain>
        <tissue evidence="4">Muscle</tissue>
    </source>
</reference>
<dbReference type="InterPro" id="IPR046985">
    <property type="entry name" value="IP5"/>
</dbReference>
<dbReference type="GO" id="GO:0001726">
    <property type="term" value="C:ruffle"/>
    <property type="evidence" value="ECO:0007669"/>
    <property type="project" value="TreeGrafter"/>
</dbReference>
<dbReference type="AlphaFoldDB" id="A0A7J8G987"/>
<dbReference type="InterPro" id="IPR041611">
    <property type="entry name" value="SKICH"/>
</dbReference>
<comment type="caution">
    <text evidence="4">The sequence shown here is derived from an EMBL/GenBank/DDBJ whole genome shotgun (WGS) entry which is preliminary data.</text>
</comment>
<dbReference type="Gene3D" id="3.60.10.10">
    <property type="entry name" value="Endonuclease/exonuclease/phosphatase"/>
    <property type="match status" value="1"/>
</dbReference>
<evidence type="ECO:0000313" key="4">
    <source>
        <dbReference type="EMBL" id="KAF6456507.1"/>
    </source>
</evidence>
<gene>
    <name evidence="4" type="ORF">HJG63_006792</name>
</gene>
<keyword evidence="5" id="KW-1185">Reference proteome</keyword>
<protein>
    <submittedName>
        <fullName evidence="4">Inositol polyphosphate-5-phosphatase K</fullName>
    </submittedName>
</protein>
<proteinExistence type="inferred from homology"/>
<dbReference type="PANTHER" id="PTHR11200:SF117">
    <property type="entry name" value="INOSITOL POLYPHOSPHATE 5-PHOSPHATASE K"/>
    <property type="match status" value="1"/>
</dbReference>
<dbReference type="GO" id="GO:0046627">
    <property type="term" value="P:negative regulation of insulin receptor signaling pathway"/>
    <property type="evidence" value="ECO:0007669"/>
    <property type="project" value="TreeGrafter"/>
</dbReference>
<dbReference type="PANTHER" id="PTHR11200">
    <property type="entry name" value="INOSITOL 5-PHOSPHATASE"/>
    <property type="match status" value="1"/>
</dbReference>
<dbReference type="Proteomes" id="UP000593571">
    <property type="component" value="Unassembled WGS sequence"/>
</dbReference>
<dbReference type="GO" id="GO:0046856">
    <property type="term" value="P:phosphatidylinositol dephosphorylation"/>
    <property type="evidence" value="ECO:0007669"/>
    <property type="project" value="InterPro"/>
</dbReference>
<dbReference type="Pfam" id="PF22669">
    <property type="entry name" value="Exo_endo_phos2"/>
    <property type="match status" value="1"/>
</dbReference>
<name>A0A7J8G987_ROUAE</name>
<dbReference type="SUPFAM" id="SSF56219">
    <property type="entry name" value="DNase I-like"/>
    <property type="match status" value="1"/>
</dbReference>
<accession>A0A7J8G987</accession>
<evidence type="ECO:0000259" key="2">
    <source>
        <dbReference type="Pfam" id="PF17751"/>
    </source>
</evidence>
<sequence length="238" mass="27407">MADSCLPWDYGLNIAKRQDPLLREFQEGPLRFPPTYKFDKNSDNYDTSEKKRKPAWTDRILWRLKRQPHAGSYTPKLPAPNFSLSLKSYISHMMYTISDHKPVSGTFDLEVKPVVFIPMITLMHEGLWTTENDILISYSSTPDFLSSPWDWIGLYKVGLRHINDYVSFVWVGDNQVSSNDGLNQVYINVNNIPETEDQFLLCYYSNSLQSVAGISNPFKIQPRVILQEDPPGEAQPQI</sequence>
<dbReference type="GO" id="GO:0004439">
    <property type="term" value="F:phosphatidylinositol-4,5-bisphosphate 5-phosphatase activity"/>
    <property type="evidence" value="ECO:0007669"/>
    <property type="project" value="TreeGrafter"/>
</dbReference>
<comment type="similarity">
    <text evidence="1">Belongs to the inositol 1,4,5-trisphosphate 5-phosphatase type II family.</text>
</comment>
<dbReference type="GO" id="GO:0051898">
    <property type="term" value="P:negative regulation of phosphatidylinositol 3-kinase/protein kinase B signal transduction"/>
    <property type="evidence" value="ECO:0007669"/>
    <property type="project" value="TreeGrafter"/>
</dbReference>
<dbReference type="GO" id="GO:0005886">
    <property type="term" value="C:plasma membrane"/>
    <property type="evidence" value="ECO:0007669"/>
    <property type="project" value="TreeGrafter"/>
</dbReference>
<feature type="domain" description="SKICH" evidence="2">
    <location>
        <begin position="120"/>
        <end position="220"/>
    </location>
</feature>
<feature type="domain" description="Inositol polyphosphate-related phosphatase" evidence="3">
    <location>
        <begin position="12"/>
        <end position="105"/>
    </location>
</feature>
<dbReference type="EMBL" id="JACASE010000006">
    <property type="protein sequence ID" value="KAF6456507.1"/>
    <property type="molecule type" value="Genomic_DNA"/>
</dbReference>